<feature type="region of interest" description="Disordered" evidence="1">
    <location>
        <begin position="193"/>
        <end position="221"/>
    </location>
</feature>
<organism evidence="2 3">
    <name type="scientific">Anaeramoeba flamelloides</name>
    <dbReference type="NCBI Taxonomy" id="1746091"/>
    <lineage>
        <taxon>Eukaryota</taxon>
        <taxon>Metamonada</taxon>
        <taxon>Anaeramoebidae</taxon>
        <taxon>Anaeramoeba</taxon>
    </lineage>
</organism>
<evidence type="ECO:0000313" key="3">
    <source>
        <dbReference type="Proteomes" id="UP001146793"/>
    </source>
</evidence>
<feature type="compositionally biased region" description="Acidic residues" evidence="1">
    <location>
        <begin position="385"/>
        <end position="402"/>
    </location>
</feature>
<feature type="compositionally biased region" description="Acidic residues" evidence="1">
    <location>
        <begin position="199"/>
        <end position="218"/>
    </location>
</feature>
<feature type="region of interest" description="Disordered" evidence="1">
    <location>
        <begin position="79"/>
        <end position="111"/>
    </location>
</feature>
<name>A0AAV8AB63_9EUKA</name>
<feature type="region of interest" description="Disordered" evidence="1">
    <location>
        <begin position="376"/>
        <end position="405"/>
    </location>
</feature>
<evidence type="ECO:0000313" key="2">
    <source>
        <dbReference type="EMBL" id="KAJ3449215.1"/>
    </source>
</evidence>
<reference evidence="2" key="1">
    <citation type="submission" date="2022-08" db="EMBL/GenBank/DDBJ databases">
        <title>Novel sulphate-reducing endosymbionts in the free-living metamonad Anaeramoeba.</title>
        <authorList>
            <person name="Jerlstrom-Hultqvist J."/>
            <person name="Cepicka I."/>
            <person name="Gallot-Lavallee L."/>
            <person name="Salas-Leiva D."/>
            <person name="Curtis B.A."/>
            <person name="Zahonova K."/>
            <person name="Pipaliya S."/>
            <person name="Dacks J."/>
            <person name="Roger A.J."/>
        </authorList>
    </citation>
    <scope>NUCLEOTIDE SEQUENCE</scope>
    <source>
        <strain evidence="2">Busselton2</strain>
    </source>
</reference>
<feature type="compositionally biased region" description="Polar residues" evidence="1">
    <location>
        <begin position="84"/>
        <end position="96"/>
    </location>
</feature>
<dbReference type="AlphaFoldDB" id="A0AAV8AB63"/>
<accession>A0AAV8AB63</accession>
<dbReference type="EMBL" id="JANTQA010000012">
    <property type="protein sequence ID" value="KAJ3449215.1"/>
    <property type="molecule type" value="Genomic_DNA"/>
</dbReference>
<sequence>MSQNNQIEINDEQKTETTIENNDFAVPTWGSGIFNLNNSSFNNFLQNSTNEKDQESTLPFYDPQFIRRISSSELRGIMLPSAPKESSSGSCDSGQQLPRRPSVLYSSPLRKSSHNIKIETKGNLQQDQQFEKKKESTIIPEMNEFKDVESHFEYPDSETEEFIQNEQEKLYQRTNTVVFVQPTNSQLQLMESKFQKEKEEEEQEEEEGLASEDDEEATELPQTFGSEQLNELLGFENLNIEETLSRRKRELKVSTSKTQRLSRFDSSVVESGKDVFKLMAGQLWVITGGGSIKILKPYTNTFADKIGEIFEANPKEVQTIKSTLKYLLSNSRRTFTEFILEIFLGVLSLKFAETVPQISLDFWEVIKQLSEINQNENKNKNKNENEDEEDDDNNENDEEDENSKEISSKLETIYQKIYTQEVLMYWFNKRFSERLGKFFTSKDQKQFYEQHMFFLGKSKFLLGCMLLSKEMFNRLQDLERYFFLITRSFDGNALNLFLHNRGQKLQMVKALTNEFGLNNGEYWKIISNDYVSRMPFGIKDVIDFFPFVNIIGNPKLITLTLGKAKEKPQKFRQTPLRLSDVEIPFNNNWLHKKKK</sequence>
<comment type="caution">
    <text evidence="2">The sequence shown here is derived from an EMBL/GenBank/DDBJ whole genome shotgun (WGS) entry which is preliminary data.</text>
</comment>
<keyword evidence="2" id="KW-0346">Stress response</keyword>
<evidence type="ECO:0000256" key="1">
    <source>
        <dbReference type="SAM" id="MobiDB-lite"/>
    </source>
</evidence>
<dbReference type="Proteomes" id="UP001146793">
    <property type="component" value="Unassembled WGS sequence"/>
</dbReference>
<proteinExistence type="predicted"/>
<gene>
    <name evidence="2" type="ORF">M0812_05360</name>
</gene>
<protein>
    <submittedName>
        <fullName evidence="2">32 kDa heat shock protein</fullName>
    </submittedName>
</protein>